<keyword evidence="1" id="KW-1133">Transmembrane helix</keyword>
<evidence type="ECO:0000313" key="3">
    <source>
        <dbReference type="EMBL" id="MBA2841002.1"/>
    </source>
</evidence>
<dbReference type="PANTHER" id="PTHR31272">
    <property type="entry name" value="CYTOCHROME C-TYPE BIOGENESIS PROTEIN HI_1454-RELATED"/>
    <property type="match status" value="1"/>
</dbReference>
<feature type="domain" description="Urease accessory protein UreH-like transmembrane" evidence="2">
    <location>
        <begin position="19"/>
        <end position="228"/>
    </location>
</feature>
<evidence type="ECO:0000313" key="5">
    <source>
        <dbReference type="Proteomes" id="UP000536195"/>
    </source>
</evidence>
<dbReference type="RefSeq" id="WP_181488894.1">
    <property type="nucleotide sequence ID" value="NZ_JACDUI010000002.1"/>
</dbReference>
<dbReference type="NCBIfam" id="NF040495">
    <property type="entry name" value="tranport_ArsG"/>
    <property type="match status" value="1"/>
</dbReference>
<dbReference type="Proteomes" id="UP000563838">
    <property type="component" value="Unassembled WGS sequence"/>
</dbReference>
<feature type="transmembrane region" description="Helical" evidence="1">
    <location>
        <begin position="136"/>
        <end position="167"/>
    </location>
</feature>
<keyword evidence="1" id="KW-0472">Membrane</keyword>
<feature type="transmembrane region" description="Helical" evidence="1">
    <location>
        <begin position="20"/>
        <end position="43"/>
    </location>
</feature>
<proteinExistence type="predicted"/>
<feature type="transmembrane region" description="Helical" evidence="1">
    <location>
        <begin position="55"/>
        <end position="81"/>
    </location>
</feature>
<sequence length="236" mass="26251">MDLMYLMENLSTCDIPLVAAFFIGLMTAISPCPLATNMTAIAYMSKRIGNEKHTLLISLLYTLGRTVTYVLIASLIVIFGINNQTIALFLQKYGEKLIGPILILIGIFMLDLVKINFPQNNYDLNGLKKKLVSKGFIGSFLLGVLFATAFCPFSAVLYFGMIIPLALKQGDFLFIPSVFAIATGLPVILFSILLVKSVYKLGSVLNMVQKIEYWMRKVVAVVFIAIGSYYFTLTYF</sequence>
<feature type="transmembrane region" description="Helical" evidence="1">
    <location>
        <begin position="214"/>
        <end position="232"/>
    </location>
</feature>
<reference evidence="3 6" key="1">
    <citation type="submission" date="2020-07" db="EMBL/GenBank/DDBJ databases">
        <title>Genomic Encyclopedia of Type Strains, Phase IV (KMG-V): Genome sequencing to study the core and pangenomes of soil and plant-associated prokaryotes.</title>
        <authorList>
            <person name="Whitman W."/>
        </authorList>
    </citation>
    <scope>NUCLEOTIDE SEQUENCE [LARGE SCALE GENOMIC DNA]</scope>
    <source>
        <strain evidence="3 6">A4</strain>
        <strain evidence="4 5">C11</strain>
    </source>
</reference>
<dbReference type="InterPro" id="IPR051790">
    <property type="entry name" value="Cytochrome_c-biogenesis_DsbD"/>
</dbReference>
<dbReference type="Proteomes" id="UP000536195">
    <property type="component" value="Unassembled WGS sequence"/>
</dbReference>
<feature type="transmembrane region" description="Helical" evidence="1">
    <location>
        <begin position="97"/>
        <end position="115"/>
    </location>
</feature>
<protein>
    <submittedName>
        <fullName evidence="3">Cytochrome c biogenesis protein CcdA</fullName>
    </submittedName>
</protein>
<dbReference type="Pfam" id="PF13386">
    <property type="entry name" value="DsbD_2"/>
    <property type="match status" value="1"/>
</dbReference>
<feature type="transmembrane region" description="Helical" evidence="1">
    <location>
        <begin position="173"/>
        <end position="194"/>
    </location>
</feature>
<gene>
    <name evidence="3" type="ORF">HNP87_001534</name>
    <name evidence="4" type="ORF">HNP92_001695</name>
</gene>
<evidence type="ECO:0000259" key="2">
    <source>
        <dbReference type="Pfam" id="PF13386"/>
    </source>
</evidence>
<dbReference type="InterPro" id="IPR039447">
    <property type="entry name" value="UreH-like_TM_dom"/>
</dbReference>
<dbReference type="EMBL" id="JACHEC010000003">
    <property type="protein sequence ID" value="MBB6402373.1"/>
    <property type="molecule type" value="Genomic_DNA"/>
</dbReference>
<name>A0A7J9NPS9_METMI</name>
<organism evidence="3 6">
    <name type="scientific">Methanococcus maripaludis</name>
    <name type="common">Methanococcus deltae</name>
    <dbReference type="NCBI Taxonomy" id="39152"/>
    <lineage>
        <taxon>Archaea</taxon>
        <taxon>Methanobacteriati</taxon>
        <taxon>Methanobacteriota</taxon>
        <taxon>Methanomada group</taxon>
        <taxon>Methanococci</taxon>
        <taxon>Methanococcales</taxon>
        <taxon>Methanococcaceae</taxon>
        <taxon>Methanococcus</taxon>
    </lineage>
</organism>
<keyword evidence="1" id="KW-0812">Transmembrane</keyword>
<accession>A0A7J9NPS9</accession>
<evidence type="ECO:0000256" key="1">
    <source>
        <dbReference type="SAM" id="Phobius"/>
    </source>
</evidence>
<dbReference type="PANTHER" id="PTHR31272:SF4">
    <property type="entry name" value="CYTOCHROME C-TYPE BIOGENESIS PROTEIN HI_1454-RELATED"/>
    <property type="match status" value="1"/>
</dbReference>
<dbReference type="EMBL" id="JACDUI010000002">
    <property type="protein sequence ID" value="MBA2841002.1"/>
    <property type="molecule type" value="Genomic_DNA"/>
</dbReference>
<dbReference type="AlphaFoldDB" id="A0A7J9NPS9"/>
<evidence type="ECO:0000313" key="4">
    <source>
        <dbReference type="EMBL" id="MBB6402373.1"/>
    </source>
</evidence>
<evidence type="ECO:0000313" key="6">
    <source>
        <dbReference type="Proteomes" id="UP000563838"/>
    </source>
</evidence>
<comment type="caution">
    <text evidence="3">The sequence shown here is derived from an EMBL/GenBank/DDBJ whole genome shotgun (WGS) entry which is preliminary data.</text>
</comment>